<evidence type="ECO:0000313" key="2">
    <source>
        <dbReference type="Proteomes" id="UP000632222"/>
    </source>
</evidence>
<reference evidence="2" key="1">
    <citation type="journal article" date="2019" name="Int. J. Syst. Evol. Microbiol.">
        <title>The Global Catalogue of Microorganisms (GCM) 10K type strain sequencing project: providing services to taxonomists for standard genome sequencing and annotation.</title>
        <authorList>
            <consortium name="The Broad Institute Genomics Platform"/>
            <consortium name="The Broad Institute Genome Sequencing Center for Infectious Disease"/>
            <person name="Wu L."/>
            <person name="Ma J."/>
        </authorList>
    </citation>
    <scope>NUCLEOTIDE SEQUENCE [LARGE SCALE GENOMIC DNA]</scope>
    <source>
        <strain evidence="2">JCM 14370</strain>
    </source>
</reference>
<evidence type="ECO:0000313" key="1">
    <source>
        <dbReference type="EMBL" id="GGJ48111.1"/>
    </source>
</evidence>
<name>A0ABQ2D921_9DEIO</name>
<dbReference type="EMBL" id="BMOD01000018">
    <property type="protein sequence ID" value="GGJ48111.1"/>
    <property type="molecule type" value="Genomic_DNA"/>
</dbReference>
<organism evidence="1 2">
    <name type="scientific">Deinococcus roseus</name>
    <dbReference type="NCBI Taxonomy" id="392414"/>
    <lineage>
        <taxon>Bacteria</taxon>
        <taxon>Thermotogati</taxon>
        <taxon>Deinococcota</taxon>
        <taxon>Deinococci</taxon>
        <taxon>Deinococcales</taxon>
        <taxon>Deinococcaceae</taxon>
        <taxon>Deinococcus</taxon>
    </lineage>
</organism>
<dbReference type="RefSeq" id="WP_189005341.1">
    <property type="nucleotide sequence ID" value="NZ_BMOD01000018.1"/>
</dbReference>
<dbReference type="Proteomes" id="UP000632222">
    <property type="component" value="Unassembled WGS sequence"/>
</dbReference>
<keyword evidence="2" id="KW-1185">Reference proteome</keyword>
<accession>A0ABQ2D921</accession>
<proteinExistence type="predicted"/>
<comment type="caution">
    <text evidence="1">The sequence shown here is derived from an EMBL/GenBank/DDBJ whole genome shotgun (WGS) entry which is preliminary data.</text>
</comment>
<sequence>MTLGTLLAAPAHAQLPGDKATAIVSYIETNFKPKNLTAPTDLKSLYRKAGPFIEVMDLQKFETFRQNKCNAIPKDKRDPSKCPRFEWYTPFWLVDVKDPARDGVQASQEVARKLKMEWQRFQDRLHWFVVASINNRLDFRLKAPPWHNIAPNCAFPDIGDTLVDAVRTVDPLGNTERIENIPTPDLQISTPNVVFDNAQIPNNGKFPFVDIKPSVDLPFKIYPRTHTADNCEHYDGLFADSGNGVDVPFMYIPRHRECVWYVCVDEGLVGTIIGGITGNNYPQPLYLNINRTKSRMVEACNKMMQEEYPEYLANVAKILAEAMPLAIHWDGLASFDGLKSGVIFQPVASYTPQPTQIAELAANSENKNALPYYIDKTLPRLNTDLDVRLQKRAGEWRLEELKRWLKPATVLENERFGYVTLFQVWNEIETVVDARPNIYHYHSILCNAFPPFSSECHDEEQMWWMPNLVATPAGCHIDGGNDGPGTTILTGVQRFYWKWVNVPEGGYQIPNTKNSPINP</sequence>
<gene>
    <name evidence="1" type="ORF">GCM10008938_37650</name>
</gene>
<protein>
    <submittedName>
        <fullName evidence="1">Uncharacterized protein</fullName>
    </submittedName>
</protein>